<dbReference type="SMART" id="SM00345">
    <property type="entry name" value="HTH_GNTR"/>
    <property type="match status" value="1"/>
</dbReference>
<dbReference type="Gene3D" id="1.10.10.10">
    <property type="entry name" value="Winged helix-like DNA-binding domain superfamily/Winged helix DNA-binding domain"/>
    <property type="match status" value="1"/>
</dbReference>
<comment type="caution">
    <text evidence="5">The sequence shown here is derived from an EMBL/GenBank/DDBJ whole genome shotgun (WGS) entry which is preliminary data.</text>
</comment>
<dbReference type="PANTHER" id="PTHR43537:SF24">
    <property type="entry name" value="GLUCONATE OPERON TRANSCRIPTIONAL REPRESSOR"/>
    <property type="match status" value="1"/>
</dbReference>
<keyword evidence="3" id="KW-0804">Transcription</keyword>
<dbReference type="PANTHER" id="PTHR43537">
    <property type="entry name" value="TRANSCRIPTIONAL REGULATOR, GNTR FAMILY"/>
    <property type="match status" value="1"/>
</dbReference>
<dbReference type="PROSITE" id="PS50949">
    <property type="entry name" value="HTH_GNTR"/>
    <property type="match status" value="1"/>
</dbReference>
<evidence type="ECO:0000313" key="6">
    <source>
        <dbReference type="Proteomes" id="UP001580346"/>
    </source>
</evidence>
<organism evidence="5 6">
    <name type="scientific">Paenibacillus enshidis</name>
    <dbReference type="NCBI Taxonomy" id="1458439"/>
    <lineage>
        <taxon>Bacteria</taxon>
        <taxon>Bacillati</taxon>
        <taxon>Bacillota</taxon>
        <taxon>Bacilli</taxon>
        <taxon>Bacillales</taxon>
        <taxon>Paenibacillaceae</taxon>
        <taxon>Paenibacillus</taxon>
    </lineage>
</organism>
<evidence type="ECO:0000256" key="1">
    <source>
        <dbReference type="ARBA" id="ARBA00023015"/>
    </source>
</evidence>
<evidence type="ECO:0000256" key="2">
    <source>
        <dbReference type="ARBA" id="ARBA00023125"/>
    </source>
</evidence>
<dbReference type="Proteomes" id="UP001580346">
    <property type="component" value="Unassembled WGS sequence"/>
</dbReference>
<dbReference type="Pfam" id="PF00392">
    <property type="entry name" value="GntR"/>
    <property type="match status" value="1"/>
</dbReference>
<keyword evidence="2" id="KW-0238">DNA-binding</keyword>
<evidence type="ECO:0000256" key="3">
    <source>
        <dbReference type="ARBA" id="ARBA00023163"/>
    </source>
</evidence>
<dbReference type="RefSeq" id="WP_375355747.1">
    <property type="nucleotide sequence ID" value="NZ_JBHHMI010000010.1"/>
</dbReference>
<name>A0ABV5AU64_9BACL</name>
<dbReference type="CDD" id="cd07377">
    <property type="entry name" value="WHTH_GntR"/>
    <property type="match status" value="1"/>
</dbReference>
<evidence type="ECO:0000259" key="4">
    <source>
        <dbReference type="PROSITE" id="PS50949"/>
    </source>
</evidence>
<accession>A0ABV5AU64</accession>
<keyword evidence="6" id="KW-1185">Reference proteome</keyword>
<gene>
    <name evidence="5" type="ORF">ACE41H_13255</name>
</gene>
<dbReference type="InterPro" id="IPR036388">
    <property type="entry name" value="WH-like_DNA-bd_sf"/>
</dbReference>
<proteinExistence type="predicted"/>
<sequence length="217" mass="25644">MKDFIDYSFNKQKGKPLSQEIAHYIMKKIFMGEFPQGSRLTENTIAEELDVSNIPVREAFFILENTKIIERIPRKGVRVKSISEKVMEDYTQALTEIFNIGVNYSIGKWSDEKYQTLMNRFSIARKFLEDKEIIDFAMQCDYTCRYIFEVANNEAFLNFYTQITYITNAYSQVKWKKEENLKNREDLLSTAVNAIINEQYEEAKMSLRDLSLKTFFI</sequence>
<keyword evidence="1" id="KW-0805">Transcription regulation</keyword>
<dbReference type="SUPFAM" id="SSF46785">
    <property type="entry name" value="Winged helix' DNA-binding domain"/>
    <property type="match status" value="1"/>
</dbReference>
<evidence type="ECO:0000313" key="5">
    <source>
        <dbReference type="EMBL" id="MFB5267743.1"/>
    </source>
</evidence>
<dbReference type="InterPro" id="IPR000524">
    <property type="entry name" value="Tscrpt_reg_HTH_GntR"/>
</dbReference>
<reference evidence="5 6" key="1">
    <citation type="submission" date="2024-09" db="EMBL/GenBank/DDBJ databases">
        <title>Paenibacillus zeirhizospherea sp. nov., isolated from surface of the maize (Zea mays) roots in a horticulture field, Hungary.</title>
        <authorList>
            <person name="Marton D."/>
            <person name="Farkas M."/>
            <person name="Bedics A."/>
            <person name="Toth E."/>
            <person name="Tancsics A."/>
            <person name="Boka K."/>
            <person name="Maroti G."/>
            <person name="Kriszt B."/>
            <person name="Cserhati M."/>
        </authorList>
    </citation>
    <scope>NUCLEOTIDE SEQUENCE [LARGE SCALE GENOMIC DNA]</scope>
    <source>
        <strain evidence="5 6">KCTC 33519</strain>
    </source>
</reference>
<dbReference type="InterPro" id="IPR036390">
    <property type="entry name" value="WH_DNA-bd_sf"/>
</dbReference>
<protein>
    <submittedName>
        <fullName evidence="5">GntR family transcriptional regulator</fullName>
    </submittedName>
</protein>
<feature type="domain" description="HTH gntR-type" evidence="4">
    <location>
        <begin position="15"/>
        <end position="82"/>
    </location>
</feature>
<dbReference type="EMBL" id="JBHHMI010000010">
    <property type="protein sequence ID" value="MFB5267743.1"/>
    <property type="molecule type" value="Genomic_DNA"/>
</dbReference>